<name>G7LGM2_MEDTR</name>
<dbReference type="Proteomes" id="UP000002051">
    <property type="component" value="Chromosome 8"/>
</dbReference>
<gene>
    <name evidence="1" type="ordered locus">MTR_8g014240</name>
</gene>
<proteinExistence type="predicted"/>
<keyword evidence="3" id="KW-1185">Reference proteome</keyword>
<reference evidence="1 3" key="2">
    <citation type="journal article" date="2014" name="BMC Genomics">
        <title>An improved genome release (version Mt4.0) for the model legume Medicago truncatula.</title>
        <authorList>
            <person name="Tang H."/>
            <person name="Krishnakumar V."/>
            <person name="Bidwell S."/>
            <person name="Rosen B."/>
            <person name="Chan A."/>
            <person name="Zhou S."/>
            <person name="Gentzbittel L."/>
            <person name="Childs K.L."/>
            <person name="Yandell M."/>
            <person name="Gundlach H."/>
            <person name="Mayer K.F."/>
            <person name="Schwartz D.C."/>
            <person name="Town C.D."/>
        </authorList>
    </citation>
    <scope>GENOME REANNOTATION</scope>
    <source>
        <strain evidence="2 3">cv. Jemalong A17</strain>
    </source>
</reference>
<evidence type="ECO:0000313" key="1">
    <source>
        <dbReference type="EMBL" id="AET01502.1"/>
    </source>
</evidence>
<dbReference type="AlphaFoldDB" id="G7LGM2"/>
<accession>G7LGM2</accession>
<dbReference type="PaxDb" id="3880-AET01502"/>
<sequence length="148" mass="17025">MLPFAGFRNGFVSTLTRLEVASKQFVVCVGLLQGPKINQSAKAEFLALGEICPEPTRFKRVKQVQEDKGHVELIHWSRADFVQLAINEFLETLYATKPYTLSKQRESRNVEEHKKFLEALKLCGRPSKHIKFKVGLKFPYIRRVCCLD</sequence>
<reference evidence="2" key="3">
    <citation type="submission" date="2015-04" db="UniProtKB">
        <authorList>
            <consortium name="EnsemblPlants"/>
        </authorList>
    </citation>
    <scope>IDENTIFICATION</scope>
    <source>
        <strain evidence="2">cv. Jemalong A17</strain>
    </source>
</reference>
<reference evidence="1 3" key="1">
    <citation type="journal article" date="2011" name="Nature">
        <title>The Medicago genome provides insight into the evolution of rhizobial symbioses.</title>
        <authorList>
            <person name="Young N.D."/>
            <person name="Debelle F."/>
            <person name="Oldroyd G.E."/>
            <person name="Geurts R."/>
            <person name="Cannon S.B."/>
            <person name="Udvardi M.K."/>
            <person name="Benedito V.A."/>
            <person name="Mayer K.F."/>
            <person name="Gouzy J."/>
            <person name="Schoof H."/>
            <person name="Van de Peer Y."/>
            <person name="Proost S."/>
            <person name="Cook D.R."/>
            <person name="Meyers B.C."/>
            <person name="Spannagl M."/>
            <person name="Cheung F."/>
            <person name="De Mita S."/>
            <person name="Krishnakumar V."/>
            <person name="Gundlach H."/>
            <person name="Zhou S."/>
            <person name="Mudge J."/>
            <person name="Bharti A.K."/>
            <person name="Murray J.D."/>
            <person name="Naoumkina M.A."/>
            <person name="Rosen B."/>
            <person name="Silverstein K.A."/>
            <person name="Tang H."/>
            <person name="Rombauts S."/>
            <person name="Zhao P.X."/>
            <person name="Zhou P."/>
            <person name="Barbe V."/>
            <person name="Bardou P."/>
            <person name="Bechner M."/>
            <person name="Bellec A."/>
            <person name="Berger A."/>
            <person name="Berges H."/>
            <person name="Bidwell S."/>
            <person name="Bisseling T."/>
            <person name="Choisne N."/>
            <person name="Couloux A."/>
            <person name="Denny R."/>
            <person name="Deshpande S."/>
            <person name="Dai X."/>
            <person name="Doyle J.J."/>
            <person name="Dudez A.M."/>
            <person name="Farmer A.D."/>
            <person name="Fouteau S."/>
            <person name="Franken C."/>
            <person name="Gibelin C."/>
            <person name="Gish J."/>
            <person name="Goldstein S."/>
            <person name="Gonzalez A.J."/>
            <person name="Green P.J."/>
            <person name="Hallab A."/>
            <person name="Hartog M."/>
            <person name="Hua A."/>
            <person name="Humphray S.J."/>
            <person name="Jeong D.H."/>
            <person name="Jing Y."/>
            <person name="Jocker A."/>
            <person name="Kenton S.M."/>
            <person name="Kim D.J."/>
            <person name="Klee K."/>
            <person name="Lai H."/>
            <person name="Lang C."/>
            <person name="Lin S."/>
            <person name="Macmil S.L."/>
            <person name="Magdelenat G."/>
            <person name="Matthews L."/>
            <person name="McCorrison J."/>
            <person name="Monaghan E.L."/>
            <person name="Mun J.H."/>
            <person name="Najar F.Z."/>
            <person name="Nicholson C."/>
            <person name="Noirot C."/>
            <person name="O'Bleness M."/>
            <person name="Paule C.R."/>
            <person name="Poulain J."/>
            <person name="Prion F."/>
            <person name="Qin B."/>
            <person name="Qu C."/>
            <person name="Retzel E.F."/>
            <person name="Riddle C."/>
            <person name="Sallet E."/>
            <person name="Samain S."/>
            <person name="Samson N."/>
            <person name="Sanders I."/>
            <person name="Saurat O."/>
            <person name="Scarpelli C."/>
            <person name="Schiex T."/>
            <person name="Segurens B."/>
            <person name="Severin A.J."/>
            <person name="Sherrier D.J."/>
            <person name="Shi R."/>
            <person name="Sims S."/>
            <person name="Singer S.R."/>
            <person name="Sinharoy S."/>
            <person name="Sterck L."/>
            <person name="Viollet A."/>
            <person name="Wang B.B."/>
            <person name="Wang K."/>
            <person name="Wang M."/>
            <person name="Wang X."/>
            <person name="Warfsmann J."/>
            <person name="Weissenbach J."/>
            <person name="White D.D."/>
            <person name="White J.D."/>
            <person name="Wiley G.B."/>
            <person name="Wincker P."/>
            <person name="Xing Y."/>
            <person name="Yang L."/>
            <person name="Yao Z."/>
            <person name="Ying F."/>
            <person name="Zhai J."/>
            <person name="Zhou L."/>
            <person name="Zuber A."/>
            <person name="Denarie J."/>
            <person name="Dixon R.A."/>
            <person name="May G.D."/>
            <person name="Schwartz D.C."/>
            <person name="Rogers J."/>
            <person name="Quetier F."/>
            <person name="Town C.D."/>
            <person name="Roe B.A."/>
        </authorList>
    </citation>
    <scope>NUCLEOTIDE SEQUENCE [LARGE SCALE GENOMIC DNA]</scope>
    <source>
        <strain evidence="1">A17</strain>
        <strain evidence="2 3">cv. Jemalong A17</strain>
    </source>
</reference>
<dbReference type="STRING" id="3880.G7LGM2"/>
<dbReference type="HOGENOM" id="CLU_1761504_0_0_1"/>
<dbReference type="EnsemblPlants" id="AET01502">
    <property type="protein sequence ID" value="AET01502"/>
    <property type="gene ID" value="MTR_8g014240"/>
</dbReference>
<organism evidence="1 3">
    <name type="scientific">Medicago truncatula</name>
    <name type="common">Barrel medic</name>
    <name type="synonym">Medicago tribuloides</name>
    <dbReference type="NCBI Taxonomy" id="3880"/>
    <lineage>
        <taxon>Eukaryota</taxon>
        <taxon>Viridiplantae</taxon>
        <taxon>Streptophyta</taxon>
        <taxon>Embryophyta</taxon>
        <taxon>Tracheophyta</taxon>
        <taxon>Spermatophyta</taxon>
        <taxon>Magnoliopsida</taxon>
        <taxon>eudicotyledons</taxon>
        <taxon>Gunneridae</taxon>
        <taxon>Pentapetalae</taxon>
        <taxon>rosids</taxon>
        <taxon>fabids</taxon>
        <taxon>Fabales</taxon>
        <taxon>Fabaceae</taxon>
        <taxon>Papilionoideae</taxon>
        <taxon>50 kb inversion clade</taxon>
        <taxon>NPAAA clade</taxon>
        <taxon>Hologalegina</taxon>
        <taxon>IRL clade</taxon>
        <taxon>Trifolieae</taxon>
        <taxon>Medicago</taxon>
    </lineage>
</organism>
<protein>
    <submittedName>
        <fullName evidence="1 2">Uncharacterized protein</fullName>
    </submittedName>
</protein>
<evidence type="ECO:0000313" key="3">
    <source>
        <dbReference type="Proteomes" id="UP000002051"/>
    </source>
</evidence>
<evidence type="ECO:0000313" key="2">
    <source>
        <dbReference type="EnsemblPlants" id="AET01502"/>
    </source>
</evidence>
<dbReference type="EMBL" id="CM001224">
    <property type="protein sequence ID" value="AET01502.1"/>
    <property type="molecule type" value="Genomic_DNA"/>
</dbReference>